<dbReference type="PRINTS" id="PR00039">
    <property type="entry name" value="HTHLYSR"/>
</dbReference>
<dbReference type="Gene3D" id="1.10.10.10">
    <property type="entry name" value="Winged helix-like DNA-binding domain superfamily/Winged helix DNA-binding domain"/>
    <property type="match status" value="1"/>
</dbReference>
<dbReference type="NCBIfam" id="TIGR03298">
    <property type="entry name" value="argP"/>
    <property type="match status" value="1"/>
</dbReference>
<dbReference type="Pfam" id="PF03466">
    <property type="entry name" value="LysR_substrate"/>
    <property type="match status" value="1"/>
</dbReference>
<keyword evidence="4 5" id="KW-0804">Transcription</keyword>
<evidence type="ECO:0000256" key="5">
    <source>
        <dbReference type="HAMAP-Rule" id="MF_00513"/>
    </source>
</evidence>
<dbReference type="AlphaFoldDB" id="A0A1Y6ISQ2"/>
<dbReference type="InterPro" id="IPR017685">
    <property type="entry name" value="ArgP"/>
</dbReference>
<dbReference type="SUPFAM" id="SSF53850">
    <property type="entry name" value="Periplasmic binding protein-like II"/>
    <property type="match status" value="1"/>
</dbReference>
<organism evidence="8 9">
    <name type="scientific">Vibrio mangrovi</name>
    <dbReference type="NCBI Taxonomy" id="474394"/>
    <lineage>
        <taxon>Bacteria</taxon>
        <taxon>Pseudomonadati</taxon>
        <taxon>Pseudomonadota</taxon>
        <taxon>Gammaproteobacteria</taxon>
        <taxon>Vibrionales</taxon>
        <taxon>Vibrionaceae</taxon>
        <taxon>Vibrio</taxon>
    </lineage>
</organism>
<dbReference type="RefSeq" id="WP_087480145.1">
    <property type="nucleotide sequence ID" value="NZ_AP024883.1"/>
</dbReference>
<evidence type="ECO:0000259" key="6">
    <source>
        <dbReference type="PROSITE" id="PS50931"/>
    </source>
</evidence>
<dbReference type="PANTHER" id="PTHR30579">
    <property type="entry name" value="TRANSCRIPTIONAL REGULATOR"/>
    <property type="match status" value="1"/>
</dbReference>
<evidence type="ECO:0000256" key="2">
    <source>
        <dbReference type="ARBA" id="ARBA00023015"/>
    </source>
</evidence>
<dbReference type="OrthoDB" id="3252676at2"/>
<dbReference type="Proteomes" id="UP001283366">
    <property type="component" value="Unassembled WGS sequence"/>
</dbReference>
<dbReference type="InterPro" id="IPR023490">
    <property type="entry name" value="ArgP_gammaproteobact"/>
</dbReference>
<dbReference type="EMBL" id="JAWRCO010000001">
    <property type="protein sequence ID" value="MDW6001911.1"/>
    <property type="molecule type" value="Genomic_DNA"/>
</dbReference>
<evidence type="ECO:0000313" key="9">
    <source>
        <dbReference type="Proteomes" id="UP000196125"/>
    </source>
</evidence>
<dbReference type="PROSITE" id="PS50931">
    <property type="entry name" value="HTH_LYSR"/>
    <property type="match status" value="1"/>
</dbReference>
<gene>
    <name evidence="8" type="primary">iciA</name>
    <name evidence="5" type="synonym">argP</name>
    <name evidence="7" type="ORF">SBX37_03240</name>
    <name evidence="8" type="ORF">VIM7927_01302</name>
</gene>
<proteinExistence type="inferred from homology"/>
<comment type="subunit">
    <text evidence="5">Homodimer.</text>
</comment>
<dbReference type="InterPro" id="IPR050176">
    <property type="entry name" value="LTTR"/>
</dbReference>
<keyword evidence="3 5" id="KW-0238">DNA-binding</keyword>
<sequence length="298" mass="33442">MRGLDYRWIEALDRVILQGSFERAADDLCISQSAVSQRIKQLERFLAQPVLVREQPLRLTVTGTKLIGLYRKVCLLEQELIPDFIDEIRPVSVSIASNADSLATWLLPALIPVMQAGQVELNIQVTLESRTIDKLKSGEVAGAISLESEPLNGCIAEYLGRVDYLCVATPAFHQQYFSSGVCAGTLKKAPAICFDQHDQMHQEFLKRHFGISTHAIIHHTIASSEAFVKLALSGTAYCLISEIQIQDELARGTLINITPDYVFTNEMYWHHWQLETGVMRQISHAVLNYARLHLPQSV</sequence>
<evidence type="ECO:0000313" key="7">
    <source>
        <dbReference type="EMBL" id="MDW6001911.1"/>
    </source>
</evidence>
<dbReference type="EMBL" id="FXXI01000002">
    <property type="protein sequence ID" value="SMS00061.1"/>
    <property type="molecule type" value="Genomic_DNA"/>
</dbReference>
<reference evidence="7 10" key="2">
    <citation type="submission" date="2023-11" db="EMBL/GenBank/DDBJ databases">
        <title>Plant-associative lifestyle of Vibrio porteresiae and its evolutionary dynamics.</title>
        <authorList>
            <person name="Rameshkumar N."/>
            <person name="Kirti K."/>
        </authorList>
    </citation>
    <scope>NUCLEOTIDE SEQUENCE [LARGE SCALE GENOMIC DNA]</scope>
    <source>
        <strain evidence="7 10">MSSRF38</strain>
    </source>
</reference>
<evidence type="ECO:0000256" key="1">
    <source>
        <dbReference type="ARBA" id="ARBA00009437"/>
    </source>
</evidence>
<accession>A0A1Y6ISQ2</accession>
<dbReference type="HAMAP" id="MF_00513">
    <property type="entry name" value="HTH_type_ArgP"/>
    <property type="match status" value="1"/>
</dbReference>
<dbReference type="InterPro" id="IPR005119">
    <property type="entry name" value="LysR_subst-bd"/>
</dbReference>
<dbReference type="InterPro" id="IPR036390">
    <property type="entry name" value="WH_DNA-bd_sf"/>
</dbReference>
<evidence type="ECO:0000256" key="3">
    <source>
        <dbReference type="ARBA" id="ARBA00023125"/>
    </source>
</evidence>
<dbReference type="GO" id="GO:0003677">
    <property type="term" value="F:DNA binding"/>
    <property type="evidence" value="ECO:0007669"/>
    <property type="project" value="UniProtKB-UniRule"/>
</dbReference>
<dbReference type="Proteomes" id="UP000196125">
    <property type="component" value="Unassembled WGS sequence"/>
</dbReference>
<dbReference type="PANTHER" id="PTHR30579:SF2">
    <property type="entry name" value="HTH-TYPE TRANSCRIPTIONAL REGULATOR ARGP"/>
    <property type="match status" value="1"/>
</dbReference>
<protein>
    <recommendedName>
        <fullName evidence="5">HTH-type transcriptional regulator ArgP</fullName>
    </recommendedName>
</protein>
<dbReference type="InterPro" id="IPR036388">
    <property type="entry name" value="WH-like_DNA-bd_sf"/>
</dbReference>
<keyword evidence="2 5" id="KW-0805">Transcription regulation</keyword>
<name>A0A1Y6ISQ2_9VIBR</name>
<dbReference type="NCBIfam" id="NF002964">
    <property type="entry name" value="PRK03635.1"/>
    <property type="match status" value="1"/>
</dbReference>
<dbReference type="InterPro" id="IPR000847">
    <property type="entry name" value="LysR_HTH_N"/>
</dbReference>
<feature type="domain" description="HTH lysR-type" evidence="6">
    <location>
        <begin position="4"/>
        <end position="60"/>
    </location>
</feature>
<comment type="similarity">
    <text evidence="1 5">Belongs to the LysR transcriptional regulatory family.</text>
</comment>
<evidence type="ECO:0000313" key="8">
    <source>
        <dbReference type="EMBL" id="SMS00061.1"/>
    </source>
</evidence>
<dbReference type="SUPFAM" id="SSF46785">
    <property type="entry name" value="Winged helix' DNA-binding domain"/>
    <property type="match status" value="1"/>
</dbReference>
<dbReference type="GO" id="GO:0003700">
    <property type="term" value="F:DNA-binding transcription factor activity"/>
    <property type="evidence" value="ECO:0007669"/>
    <property type="project" value="UniProtKB-UniRule"/>
</dbReference>
<dbReference type="Gene3D" id="3.40.190.290">
    <property type="match status" value="1"/>
</dbReference>
<comment type="function">
    <text evidence="5">Controls the transcription of genes involved in arginine and lysine metabolism.</text>
</comment>
<reference evidence="8 9" key="1">
    <citation type="submission" date="2017-05" db="EMBL/GenBank/DDBJ databases">
        <authorList>
            <person name="Song R."/>
            <person name="Chenine A.L."/>
            <person name="Ruprecht R.M."/>
        </authorList>
    </citation>
    <scope>NUCLEOTIDE SEQUENCE [LARGE SCALE GENOMIC DNA]</scope>
    <source>
        <strain evidence="8 9">CECT 7927</strain>
    </source>
</reference>
<evidence type="ECO:0000256" key="4">
    <source>
        <dbReference type="ARBA" id="ARBA00023163"/>
    </source>
</evidence>
<dbReference type="Pfam" id="PF00126">
    <property type="entry name" value="HTH_1"/>
    <property type="match status" value="1"/>
</dbReference>
<keyword evidence="10" id="KW-1185">Reference proteome</keyword>
<evidence type="ECO:0000313" key="10">
    <source>
        <dbReference type="Proteomes" id="UP001283366"/>
    </source>
</evidence>